<gene>
    <name evidence="1" type="ORF">MILVUS5_LOCUS1617</name>
</gene>
<organism evidence="1 2">
    <name type="scientific">Trifolium pratense</name>
    <name type="common">Red clover</name>
    <dbReference type="NCBI Taxonomy" id="57577"/>
    <lineage>
        <taxon>Eukaryota</taxon>
        <taxon>Viridiplantae</taxon>
        <taxon>Streptophyta</taxon>
        <taxon>Embryophyta</taxon>
        <taxon>Tracheophyta</taxon>
        <taxon>Spermatophyta</taxon>
        <taxon>Magnoliopsida</taxon>
        <taxon>eudicotyledons</taxon>
        <taxon>Gunneridae</taxon>
        <taxon>Pentapetalae</taxon>
        <taxon>rosids</taxon>
        <taxon>fabids</taxon>
        <taxon>Fabales</taxon>
        <taxon>Fabaceae</taxon>
        <taxon>Papilionoideae</taxon>
        <taxon>50 kb inversion clade</taxon>
        <taxon>NPAAA clade</taxon>
        <taxon>Hologalegina</taxon>
        <taxon>IRL clade</taxon>
        <taxon>Trifolieae</taxon>
        <taxon>Trifolium</taxon>
    </lineage>
</organism>
<evidence type="ECO:0000313" key="2">
    <source>
        <dbReference type="Proteomes" id="UP001177021"/>
    </source>
</evidence>
<dbReference type="EMBL" id="CASHSV030000001">
    <property type="protein sequence ID" value="CAJ2629691.1"/>
    <property type="molecule type" value="Genomic_DNA"/>
</dbReference>
<protein>
    <submittedName>
        <fullName evidence="1">Uncharacterized protein</fullName>
    </submittedName>
</protein>
<proteinExistence type="predicted"/>
<accession>A0ACB0IBN5</accession>
<evidence type="ECO:0000313" key="1">
    <source>
        <dbReference type="EMBL" id="CAJ2629691.1"/>
    </source>
</evidence>
<name>A0ACB0IBN5_TRIPR</name>
<comment type="caution">
    <text evidence="1">The sequence shown here is derived from an EMBL/GenBank/DDBJ whole genome shotgun (WGS) entry which is preliminary data.</text>
</comment>
<dbReference type="Proteomes" id="UP001177021">
    <property type="component" value="Unassembled WGS sequence"/>
</dbReference>
<sequence length="240" mass="27333">MDDLKELPKSWFCSTTCNERFNSLMKYVKNGRQKIPEFFEEVIKEKHALAGFRRKLHIRWMILNSKLAPTNETKNLLSSVLRILLKRFASMPGYAVDGAHESPLIPSIVNGLPIEGHDKMHGMFTAILLVNDKVVSTHLFRIHGRENQTIFAELPLGATAADCEGKGYSQCLLACVEQVLANIGVQLMVLPTTTKAQLMWLRHFGFVKVDKQQAKFYRKNFNILHFGNDLLQKPVSNSEY</sequence>
<reference evidence="1" key="1">
    <citation type="submission" date="2023-10" db="EMBL/GenBank/DDBJ databases">
        <authorList>
            <person name="Rodriguez Cubillos JULIANA M."/>
            <person name="De Vega J."/>
        </authorList>
    </citation>
    <scope>NUCLEOTIDE SEQUENCE</scope>
</reference>
<keyword evidence="2" id="KW-1185">Reference proteome</keyword>